<dbReference type="GO" id="GO:0006031">
    <property type="term" value="P:chitin biosynthetic process"/>
    <property type="evidence" value="ECO:0007669"/>
    <property type="project" value="TreeGrafter"/>
</dbReference>
<evidence type="ECO:0000256" key="1">
    <source>
        <dbReference type="ARBA" id="ARBA00004651"/>
    </source>
</evidence>
<feature type="transmembrane region" description="Helical" evidence="11">
    <location>
        <begin position="538"/>
        <end position="558"/>
    </location>
</feature>
<dbReference type="PANTHER" id="PTHR22914">
    <property type="entry name" value="CHITIN SYNTHASE"/>
    <property type="match status" value="1"/>
</dbReference>
<keyword evidence="4" id="KW-0328">Glycosyltransferase</keyword>
<feature type="transmembrane region" description="Helical" evidence="11">
    <location>
        <begin position="579"/>
        <end position="597"/>
    </location>
</feature>
<dbReference type="GO" id="GO:0005886">
    <property type="term" value="C:plasma membrane"/>
    <property type="evidence" value="ECO:0007669"/>
    <property type="project" value="UniProtKB-SubCell"/>
</dbReference>
<evidence type="ECO:0000313" key="13">
    <source>
        <dbReference type="EMBL" id="ODM17058.1"/>
    </source>
</evidence>
<evidence type="ECO:0000256" key="8">
    <source>
        <dbReference type="ARBA" id="ARBA00023136"/>
    </source>
</evidence>
<reference evidence="13 14" key="1">
    <citation type="journal article" date="2016" name="BMC Genomics">
        <title>Comparative genomic and transcriptomic analyses of the Fuzhuan brick tea-fermentation fungus Aspergillus cristatus.</title>
        <authorList>
            <person name="Ge Y."/>
            <person name="Wang Y."/>
            <person name="Liu Y."/>
            <person name="Tan Y."/>
            <person name="Ren X."/>
            <person name="Zhang X."/>
            <person name="Hyde K.D."/>
            <person name="Liu Y."/>
            <person name="Liu Z."/>
        </authorList>
    </citation>
    <scope>NUCLEOTIDE SEQUENCE [LARGE SCALE GENOMIC DNA]</scope>
    <source>
        <strain evidence="13 14">GZAAS20.1005</strain>
    </source>
</reference>
<proteinExistence type="predicted"/>
<dbReference type="EMBL" id="JXNT01000009">
    <property type="protein sequence ID" value="ODM17058.1"/>
    <property type="molecule type" value="Genomic_DNA"/>
</dbReference>
<dbReference type="VEuPathDB" id="FungiDB:SI65_07457"/>
<feature type="transmembrane region" description="Helical" evidence="11">
    <location>
        <begin position="609"/>
        <end position="633"/>
    </location>
</feature>
<dbReference type="CDD" id="cd04190">
    <property type="entry name" value="Chitin_synth_C"/>
    <property type="match status" value="1"/>
</dbReference>
<dbReference type="InterPro" id="IPR013616">
    <property type="entry name" value="Chitin_synth_N"/>
</dbReference>
<dbReference type="InterPro" id="IPR029044">
    <property type="entry name" value="Nucleotide-diphossugar_trans"/>
</dbReference>
<keyword evidence="5" id="KW-0808">Transferase</keyword>
<dbReference type="GO" id="GO:0004100">
    <property type="term" value="F:chitin synthase activity"/>
    <property type="evidence" value="ECO:0007669"/>
    <property type="project" value="UniProtKB-EC"/>
</dbReference>
<evidence type="ECO:0000313" key="14">
    <source>
        <dbReference type="Proteomes" id="UP000094569"/>
    </source>
</evidence>
<dbReference type="EC" id="2.4.1.16" evidence="2"/>
<sequence length="1459" mass="164444">MKYDHDESFPPPHFEAAGNRYSLRELTPAIPERHSIDEHDDLEQSLLPQPPDDLHPSFSPPWHSETPRQSSLEDPNTSSWQERQNAATCGSLRRRPTRKINLIQGSVLSVDYPVPSAIRNAVETKYHDPNGSSPEEFSHLRYTAATCDPDDFNLRNGYNLRPAMYNRHTELLIAITYYNEDKVLTARTLHGVMQNIRDIVNLKKTKFWNKGGPAWQKIVVCLVFDGIGPCDKDTLDVLATVGVYQDGIMKHDVDGKETTAHIFEYTTQLSVTPTQQLVRPHHDDPKNLPPVQMIFCLKHNNSKKINSHRWLFNAFGRILNPEVCILIDAGTKPGHKSLLALWEAFHNNKHLGGACGEIHALLGRHWKMLANPLVAAQNFEYKISNILDKPFESMFGYVSVLPGAFSAYRYRAIMGRPLEQYFHGDHTLSKRLGKKGIEGMNIFKKNMFLAEDRILCFELLAKAGFKWTLSYVKASKGETDVPEAPPEFLGQRRRWLNGSFAASLYSVMHFNRVYKSGHNLLRLFFLHVQLLYNVCQLAMTWFSLASYWLTTSVIMDIVGTPSATNKNQAWPFGNESSPIVNNVLKVLYLVFLMQQFFLALGNRPKGSPLAYILSFLYFSTIQLYILLLSFYLVAQAFSGGNIDLDFDNGVKGFLGSFFTSTTGLVLVALVSTYGTYFIASFLYCDPWHLLTSSWAYFIGMPSTINILNVYAFCNWHDVSWGTKGSNEAASLPSVQTQKSDTKGKFVEELDKAQADIDTEFEHTVRRALAPWQQPTENKEVQLDDSYRAFRTNLVLLWALSNSLLALLINNAGVRNLCLTVRCDGNDPCGNCLDQKAACTRARDMKRLPKRNLAQIQRRRVRENQADEALAVQPLATSCGSGSLQSFVEQSSDPSMSNVLHQMEDGCLVDILEDDMLLEHLDMNYGPPSWMSFVPLTDDQMANQYQVEHSQGLAWNRRQALQSALSVASQLLGGMEECTEMAGETAISEEQRNIPSLEFLYWMFNDIYSDKFGSFVLDFFRHIGKHTLKHMGLSILFNTATSCDSILYTICVNSMAYKFLNTISGTERDDNLAQRLRHRALLYRETAITALKNIPLMTRPSLSLLQALLCGIFLQQGAGDTHICWELTRTACRVCIDIGLHPAAASEEEYYCFMWCYILDRNYAWKLGKPRILTVEPNTIMGPRSSNTAASELYLIYLNLAKVQDTMIPSLKNSAKPDTGAFKSFHDIGTHLLRKMESIRRKIDQIKLPSTNWTGLDVHHEIATLDFAYHSIMTCILHLHLASPDQNATDNYLGSARRELLALIAICESNDTQKTVAYLHWTLLYYPLTAYFAVFCNAVATCHIGDFQILKALANCLAESGTMSKPIANMHSLFQQFVSLSWCFFSEENTNISADECVARRPQSSSHHWGAIAGSSSSPLSLPSWMESALSQEALTTNTATVRQAFEPTSFSVLGDVFGP</sequence>
<name>A0A1E3B849_ASPCR</name>
<evidence type="ECO:0000256" key="10">
    <source>
        <dbReference type="SAM" id="MobiDB-lite"/>
    </source>
</evidence>
<keyword evidence="14" id="KW-1185">Reference proteome</keyword>
<evidence type="ECO:0000256" key="9">
    <source>
        <dbReference type="ARBA" id="ARBA00023242"/>
    </source>
</evidence>
<evidence type="ECO:0000256" key="4">
    <source>
        <dbReference type="ARBA" id="ARBA00022676"/>
    </source>
</evidence>
<dbReference type="Proteomes" id="UP000094569">
    <property type="component" value="Unassembled WGS sequence"/>
</dbReference>
<dbReference type="OrthoDB" id="26569at2759"/>
<dbReference type="GO" id="GO:0008270">
    <property type="term" value="F:zinc ion binding"/>
    <property type="evidence" value="ECO:0007669"/>
    <property type="project" value="InterPro"/>
</dbReference>
<dbReference type="SUPFAM" id="SSF53448">
    <property type="entry name" value="Nucleotide-diphospho-sugar transferases"/>
    <property type="match status" value="1"/>
</dbReference>
<dbReference type="GO" id="GO:0030428">
    <property type="term" value="C:cell septum"/>
    <property type="evidence" value="ECO:0007669"/>
    <property type="project" value="TreeGrafter"/>
</dbReference>
<dbReference type="PANTHER" id="PTHR22914:SF39">
    <property type="entry name" value="CHITIN SYNTHASE"/>
    <property type="match status" value="1"/>
</dbReference>
<dbReference type="STRING" id="573508.A0A1E3B849"/>
<protein>
    <recommendedName>
        <fullName evidence="2">chitin synthase</fullName>
        <ecNumber evidence="2">2.4.1.16</ecNumber>
    </recommendedName>
</protein>
<organism evidence="13 14">
    <name type="scientific">Aspergillus cristatus</name>
    <name type="common">Chinese Fuzhuan brick tea-fermentation fungus</name>
    <name type="synonym">Eurotium cristatum</name>
    <dbReference type="NCBI Taxonomy" id="573508"/>
    <lineage>
        <taxon>Eukaryota</taxon>
        <taxon>Fungi</taxon>
        <taxon>Dikarya</taxon>
        <taxon>Ascomycota</taxon>
        <taxon>Pezizomycotina</taxon>
        <taxon>Eurotiomycetes</taxon>
        <taxon>Eurotiomycetidae</taxon>
        <taxon>Eurotiales</taxon>
        <taxon>Aspergillaceae</taxon>
        <taxon>Aspergillus</taxon>
        <taxon>Aspergillus subgen. Aspergillus</taxon>
    </lineage>
</organism>
<dbReference type="InterPro" id="IPR004835">
    <property type="entry name" value="Chitin_synth"/>
</dbReference>
<feature type="domain" description="Xylanolytic transcriptional activator regulatory" evidence="12">
    <location>
        <begin position="1123"/>
        <end position="1188"/>
    </location>
</feature>
<keyword evidence="8 11" id="KW-0472">Membrane</keyword>
<accession>A0A1E3B849</accession>
<keyword evidence="6 11" id="KW-0812">Transmembrane</keyword>
<dbReference type="Pfam" id="PF01644">
    <property type="entry name" value="Chitin_synth_1"/>
    <property type="match status" value="1"/>
</dbReference>
<evidence type="ECO:0000256" key="2">
    <source>
        <dbReference type="ARBA" id="ARBA00012543"/>
    </source>
</evidence>
<feature type="transmembrane region" description="Helical" evidence="11">
    <location>
        <begin position="653"/>
        <end position="674"/>
    </location>
</feature>
<keyword evidence="9" id="KW-0539">Nucleus</keyword>
<feature type="region of interest" description="Disordered" evidence="10">
    <location>
        <begin position="1"/>
        <end position="90"/>
    </location>
</feature>
<dbReference type="GO" id="GO:0006351">
    <property type="term" value="P:DNA-templated transcription"/>
    <property type="evidence" value="ECO:0007669"/>
    <property type="project" value="InterPro"/>
</dbReference>
<dbReference type="InterPro" id="IPR007219">
    <property type="entry name" value="XnlR_reg_dom"/>
</dbReference>
<keyword evidence="3" id="KW-1003">Cell membrane</keyword>
<feature type="transmembrane region" description="Helical" evidence="11">
    <location>
        <begin position="793"/>
        <end position="812"/>
    </location>
</feature>
<feature type="compositionally biased region" description="Polar residues" evidence="10">
    <location>
        <begin position="67"/>
        <end position="88"/>
    </location>
</feature>
<evidence type="ECO:0000256" key="7">
    <source>
        <dbReference type="ARBA" id="ARBA00022989"/>
    </source>
</evidence>
<dbReference type="SMART" id="SM00906">
    <property type="entry name" value="Fungal_trans"/>
    <property type="match status" value="1"/>
</dbReference>
<evidence type="ECO:0000256" key="6">
    <source>
        <dbReference type="ARBA" id="ARBA00022692"/>
    </source>
</evidence>
<keyword evidence="7 11" id="KW-1133">Transmembrane helix</keyword>
<evidence type="ECO:0000256" key="11">
    <source>
        <dbReference type="SAM" id="Phobius"/>
    </source>
</evidence>
<dbReference type="CDD" id="cd12148">
    <property type="entry name" value="fungal_TF_MHR"/>
    <property type="match status" value="1"/>
</dbReference>
<evidence type="ECO:0000259" key="12">
    <source>
        <dbReference type="SMART" id="SM00906"/>
    </source>
</evidence>
<comment type="caution">
    <text evidence="13">The sequence shown here is derived from an EMBL/GenBank/DDBJ whole genome shotgun (WGS) entry which is preliminary data.</text>
</comment>
<dbReference type="Pfam" id="PF04082">
    <property type="entry name" value="Fungal_trans"/>
    <property type="match status" value="1"/>
</dbReference>
<evidence type="ECO:0000256" key="3">
    <source>
        <dbReference type="ARBA" id="ARBA00022475"/>
    </source>
</evidence>
<evidence type="ECO:0000256" key="5">
    <source>
        <dbReference type="ARBA" id="ARBA00022679"/>
    </source>
</evidence>
<dbReference type="Pfam" id="PF08407">
    <property type="entry name" value="Chitin_synth_1N"/>
    <property type="match status" value="1"/>
</dbReference>
<gene>
    <name evidence="13" type="ORF">SI65_07457</name>
</gene>
<comment type="subcellular location">
    <subcellularLocation>
        <location evidence="1">Cell membrane</location>
        <topology evidence="1">Multi-pass membrane protein</topology>
    </subcellularLocation>
</comment>
<dbReference type="GO" id="GO:0003677">
    <property type="term" value="F:DNA binding"/>
    <property type="evidence" value="ECO:0007669"/>
    <property type="project" value="InterPro"/>
</dbReference>
<feature type="transmembrane region" description="Helical" evidence="11">
    <location>
        <begin position="694"/>
        <end position="713"/>
    </location>
</feature>